<keyword evidence="1" id="KW-1133">Transmembrane helix</keyword>
<sequence length="230" mass="26356">MLLEQFRVQQPSLSERIYVILVGLFLGVLLLTNIITSKYITIGHLTLTAGAITYPFTFSLLDIISEAYGKNKAKMVIWMGLMASLFMTFITYLANIIPIYEHSPVPQSAFQLVFGFTPGIVLGSMVAYMIAQLIDVYLFELIRRVTKGKYLWLRNNISTLVGQLFDTAIFAGIAWMIWPLLGLTQGIEPISWNTWYQITINEYMFKVFFSFINIPLVYIGVYLVKRYIKV</sequence>
<keyword evidence="1" id="KW-0812">Transmembrane</keyword>
<name>B3ER29_AMOA5</name>
<evidence type="ECO:0000313" key="2">
    <source>
        <dbReference type="EMBL" id="ACE05681.1"/>
    </source>
</evidence>
<comment type="similarity">
    <text evidence="1">Belongs to the vitamin uptake transporter (VUT/ECF) (TC 2.A.88) family. Q precursor transporter subfamily.</text>
</comment>
<feature type="transmembrane region" description="Helical" evidence="1">
    <location>
        <begin position="160"/>
        <end position="183"/>
    </location>
</feature>
<feature type="transmembrane region" description="Helical" evidence="1">
    <location>
        <begin position="42"/>
        <end position="64"/>
    </location>
</feature>
<feature type="transmembrane region" description="Helical" evidence="1">
    <location>
        <begin position="17"/>
        <end position="36"/>
    </location>
</feature>
<dbReference type="InterPro" id="IPR003744">
    <property type="entry name" value="YhhQ"/>
</dbReference>
<dbReference type="NCBIfam" id="TIGR00697">
    <property type="entry name" value="queuosine precursor transporter"/>
    <property type="match status" value="1"/>
</dbReference>
<gene>
    <name evidence="2" type="ordered locus">Aasi_0238</name>
</gene>
<keyword evidence="1" id="KW-0997">Cell inner membrane</keyword>
<dbReference type="Proteomes" id="UP000001227">
    <property type="component" value="Chromosome"/>
</dbReference>
<keyword evidence="3" id="KW-1185">Reference proteome</keyword>
<dbReference type="OrthoDB" id="9805479at2"/>
<dbReference type="HOGENOM" id="CLU_075503_2_1_10"/>
<dbReference type="PANTHER" id="PTHR34300">
    <property type="entry name" value="QUEUOSINE PRECURSOR TRANSPORTER-RELATED"/>
    <property type="match status" value="1"/>
</dbReference>
<dbReference type="HAMAP" id="MF_02088">
    <property type="entry name" value="Q_prec_transport"/>
    <property type="match status" value="1"/>
</dbReference>
<proteinExistence type="inferred from homology"/>
<feature type="transmembrane region" description="Helical" evidence="1">
    <location>
        <begin position="76"/>
        <end position="100"/>
    </location>
</feature>
<dbReference type="STRING" id="452471.Aasi_0238"/>
<evidence type="ECO:0000256" key="1">
    <source>
        <dbReference type="HAMAP-Rule" id="MF_02088"/>
    </source>
</evidence>
<accession>B3ER29</accession>
<dbReference type="RefSeq" id="WP_012472439.1">
    <property type="nucleotide sequence ID" value="NC_010830.1"/>
</dbReference>
<dbReference type="EMBL" id="CP001102">
    <property type="protein sequence ID" value="ACE05681.1"/>
    <property type="molecule type" value="Genomic_DNA"/>
</dbReference>
<keyword evidence="1" id="KW-1003">Cell membrane</keyword>
<protein>
    <recommendedName>
        <fullName evidence="1">Probable queuosine precursor transporter</fullName>
        <shortName evidence="1">Q precursor transporter</shortName>
    </recommendedName>
</protein>
<comment type="subcellular location">
    <subcellularLocation>
        <location evidence="1">Cell inner membrane</location>
        <topology evidence="1">Multi-pass membrane protein</topology>
    </subcellularLocation>
</comment>
<keyword evidence="1" id="KW-0472">Membrane</keyword>
<feature type="transmembrane region" description="Helical" evidence="1">
    <location>
        <begin position="203"/>
        <end position="224"/>
    </location>
</feature>
<comment type="function">
    <text evidence="1">Involved in the import of queuosine (Q) precursors, required for Q precursor salvage.</text>
</comment>
<dbReference type="GO" id="GO:0005886">
    <property type="term" value="C:plasma membrane"/>
    <property type="evidence" value="ECO:0007669"/>
    <property type="project" value="UniProtKB-SubCell"/>
</dbReference>
<dbReference type="Pfam" id="PF02592">
    <property type="entry name" value="Vut_1"/>
    <property type="match status" value="1"/>
</dbReference>
<dbReference type="PANTHER" id="PTHR34300:SF2">
    <property type="entry name" value="QUEUOSINE PRECURSOR TRANSPORTER-RELATED"/>
    <property type="match status" value="1"/>
</dbReference>
<keyword evidence="1" id="KW-0813">Transport</keyword>
<dbReference type="AlphaFoldDB" id="B3ER29"/>
<feature type="transmembrane region" description="Helical" evidence="1">
    <location>
        <begin position="112"/>
        <end position="139"/>
    </location>
</feature>
<dbReference type="KEGG" id="aas:Aasi_0238"/>
<dbReference type="GO" id="GO:0022857">
    <property type="term" value="F:transmembrane transporter activity"/>
    <property type="evidence" value="ECO:0007669"/>
    <property type="project" value="UniProtKB-UniRule"/>
</dbReference>
<evidence type="ECO:0000313" key="3">
    <source>
        <dbReference type="Proteomes" id="UP000001227"/>
    </source>
</evidence>
<reference evidence="2 3" key="1">
    <citation type="journal article" date="2010" name="J. Bacteriol.">
        <title>The genome of the amoeba symbiont 'Candidatus Amoebophilus asiaticus' reveals common mechanisms for host cell interaction among amoeba-associated bacteria.</title>
        <authorList>
            <person name="Schmitz-Esser S."/>
            <person name="Tischler P."/>
            <person name="Arnold R."/>
            <person name="Montanaro J."/>
            <person name="Wagner M."/>
            <person name="Rattei T."/>
            <person name="Horn M."/>
        </authorList>
    </citation>
    <scope>NUCLEOTIDE SEQUENCE [LARGE SCALE GENOMIC DNA]</scope>
    <source>
        <strain evidence="2 3">5a2</strain>
    </source>
</reference>
<organism evidence="2 3">
    <name type="scientific">Amoebophilus asiaticus (strain 5a2)</name>
    <dbReference type="NCBI Taxonomy" id="452471"/>
    <lineage>
        <taxon>Bacteria</taxon>
        <taxon>Pseudomonadati</taxon>
        <taxon>Bacteroidota</taxon>
        <taxon>Cytophagia</taxon>
        <taxon>Cytophagales</taxon>
        <taxon>Amoebophilaceae</taxon>
        <taxon>Candidatus Amoebophilus</taxon>
    </lineage>
</organism>
<dbReference type="eggNOG" id="COG1738">
    <property type="taxonomic scope" value="Bacteria"/>
</dbReference>